<comment type="caution">
    <text evidence="1">The sequence shown here is derived from an EMBL/GenBank/DDBJ whole genome shotgun (WGS) entry which is preliminary data.</text>
</comment>
<dbReference type="Proteomes" id="UP001321047">
    <property type="component" value="Unassembled WGS sequence"/>
</dbReference>
<name>A0AAP2Z7Q7_9EURY</name>
<evidence type="ECO:0000313" key="1">
    <source>
        <dbReference type="EMBL" id="MCU4750919.1"/>
    </source>
</evidence>
<organism evidence="1 2">
    <name type="scientific">Natronosalvus hydrolyticus</name>
    <dbReference type="NCBI Taxonomy" id="2979988"/>
    <lineage>
        <taxon>Archaea</taxon>
        <taxon>Methanobacteriati</taxon>
        <taxon>Methanobacteriota</taxon>
        <taxon>Stenosarchaea group</taxon>
        <taxon>Halobacteria</taxon>
        <taxon>Halobacteriales</taxon>
        <taxon>Natrialbaceae</taxon>
        <taxon>Natronosalvus</taxon>
    </lineage>
</organism>
<accession>A0AAP2Z7Q7</accession>
<sequence length="251" mass="27774">MAEAQLTDRAETDPRVSCPIVCGEHMRASGVFFDGTEETYLVTARHNVLPTNGADLKTNEYDLSFASQDFLPTIHVYLRTSSGVEVERFDIREIPGVRQTAEIDVIAVPIDFEPEEYGYQVWDADDVAAPAESPESLDIIGFNGECFPDPDRDYEVDAYRHALRNPVVLPLVNELADDDDPSRYGLTAFAIDENLTDSYDGLSGAPVLGDGLVGIHAANIPVPEKHIEQSGGDEFRLMVYWRAVILPKLVE</sequence>
<reference evidence="1 2" key="1">
    <citation type="submission" date="2022-09" db="EMBL/GenBank/DDBJ databases">
        <title>Enrichment on poylsaccharides allowed isolation of novel metabolic and taxonomic groups of Haloarchaea.</title>
        <authorList>
            <person name="Sorokin D.Y."/>
            <person name="Elcheninov A.G."/>
            <person name="Khizhniak T.V."/>
            <person name="Kolganova T.V."/>
            <person name="Kublanov I.V."/>
        </authorList>
    </citation>
    <scope>NUCLEOTIDE SEQUENCE [LARGE SCALE GENOMIC DNA]</scope>
    <source>
        <strain evidence="1 2">AArc-curdl1</strain>
    </source>
</reference>
<gene>
    <name evidence="1" type="ORF">OB919_02800</name>
</gene>
<dbReference type="AlphaFoldDB" id="A0AAP2Z7Q7"/>
<proteinExistence type="predicted"/>
<evidence type="ECO:0008006" key="3">
    <source>
        <dbReference type="Google" id="ProtNLM"/>
    </source>
</evidence>
<evidence type="ECO:0000313" key="2">
    <source>
        <dbReference type="Proteomes" id="UP001321047"/>
    </source>
</evidence>
<keyword evidence="2" id="KW-1185">Reference proteome</keyword>
<dbReference type="RefSeq" id="WP_342806156.1">
    <property type="nucleotide sequence ID" value="NZ_JAOPJZ010000001.1"/>
</dbReference>
<dbReference type="EMBL" id="JAOPJZ010000001">
    <property type="protein sequence ID" value="MCU4750919.1"/>
    <property type="molecule type" value="Genomic_DNA"/>
</dbReference>
<protein>
    <recommendedName>
        <fullName evidence="3">Trypsin-like peptidase domain-containing protein</fullName>
    </recommendedName>
</protein>